<dbReference type="CDD" id="cd02440">
    <property type="entry name" value="AdoMet_MTases"/>
    <property type="match status" value="1"/>
</dbReference>
<dbReference type="RefSeq" id="WP_180849396.1">
    <property type="nucleotide sequence ID" value="NZ_CP047418.1"/>
</dbReference>
<dbReference type="SUPFAM" id="SSF53335">
    <property type="entry name" value="S-adenosyl-L-methionine-dependent methyltransferases"/>
    <property type="match status" value="1"/>
</dbReference>
<dbReference type="InterPro" id="IPR029063">
    <property type="entry name" value="SAM-dependent_MTases_sf"/>
</dbReference>
<feature type="domain" description="DNA methylase adenine-specific" evidence="1">
    <location>
        <begin position="99"/>
        <end position="313"/>
    </location>
</feature>
<dbReference type="Gene3D" id="1.10.150.470">
    <property type="match status" value="1"/>
</dbReference>
<keyword evidence="3" id="KW-0489">Methyltransferase</keyword>
<dbReference type="GO" id="GO:0032259">
    <property type="term" value="P:methylation"/>
    <property type="evidence" value="ECO:0007669"/>
    <property type="project" value="UniProtKB-KW"/>
</dbReference>
<dbReference type="Pfam" id="PF21106">
    <property type="entry name" value="YtxK_like"/>
    <property type="match status" value="1"/>
</dbReference>
<dbReference type="PIRSF" id="PIRSF026567">
    <property type="entry name" value="Adenine_mtase_bact_prd"/>
    <property type="match status" value="1"/>
</dbReference>
<reference evidence="3 4" key="1">
    <citation type="submission" date="2020-01" db="EMBL/GenBank/DDBJ databases">
        <title>Complete and circular genome sequences of six lactobacillus isolates from horses.</title>
        <authorList>
            <person name="Hassan H.M."/>
        </authorList>
    </citation>
    <scope>NUCLEOTIDE SEQUENCE [LARGE SCALE GENOMIC DNA]</scope>
    <source>
        <strain evidence="3 4">1A</strain>
    </source>
</reference>
<dbReference type="GO" id="GO:0003677">
    <property type="term" value="F:DNA binding"/>
    <property type="evidence" value="ECO:0007669"/>
    <property type="project" value="InterPro"/>
</dbReference>
<dbReference type="GO" id="GO:0008170">
    <property type="term" value="F:N-methyltransferase activity"/>
    <property type="evidence" value="ECO:0007669"/>
    <property type="project" value="InterPro"/>
</dbReference>
<dbReference type="PANTHER" id="PTHR41313:SF1">
    <property type="entry name" value="DNA METHYLASE ADENINE-SPECIFIC DOMAIN-CONTAINING PROTEIN"/>
    <property type="match status" value="1"/>
</dbReference>
<feature type="domain" description="YtxK-like N-terminal helical" evidence="2">
    <location>
        <begin position="12"/>
        <end position="88"/>
    </location>
</feature>
<dbReference type="Proteomes" id="UP000510886">
    <property type="component" value="Chromosome"/>
</dbReference>
<gene>
    <name evidence="3" type="ORF">GTO87_02410</name>
</gene>
<dbReference type="KEGG" id="lsw:GTO87_02410"/>
<proteinExistence type="predicted"/>
<dbReference type="InterPro" id="IPR052933">
    <property type="entry name" value="DNA_Protect_Modify"/>
</dbReference>
<evidence type="ECO:0000313" key="4">
    <source>
        <dbReference type="Proteomes" id="UP000510886"/>
    </source>
</evidence>
<dbReference type="InterPro" id="IPR003356">
    <property type="entry name" value="DNA_methylase_A-5"/>
</dbReference>
<protein>
    <submittedName>
        <fullName evidence="3">N-6 DNA methylase</fullName>
    </submittedName>
</protein>
<evidence type="ECO:0000313" key="3">
    <source>
        <dbReference type="EMBL" id="QLL77572.1"/>
    </source>
</evidence>
<keyword evidence="3" id="KW-0808">Transferase</keyword>
<evidence type="ECO:0000259" key="1">
    <source>
        <dbReference type="Pfam" id="PF02384"/>
    </source>
</evidence>
<dbReference type="Pfam" id="PF02384">
    <property type="entry name" value="N6_Mtase"/>
    <property type="match status" value="1"/>
</dbReference>
<dbReference type="Gene3D" id="3.40.50.150">
    <property type="entry name" value="Vaccinia Virus protein VP39"/>
    <property type="match status" value="1"/>
</dbReference>
<accession>A0A7H9EJY2</accession>
<dbReference type="InterPro" id="IPR016843">
    <property type="entry name" value="S-AdoMet-dep_Ade-MeTrfase_prd"/>
</dbReference>
<sequence>MALNPKVEPNLQVLGQTIALLQEDMDLDYFDALIETGDNLLTGEIQVEDGHPKPATVTKLQDLYDQVDLTSLAADDVRLLVQLLILKGYKQEAIQPNHQMTPDTIGLLLANILTVIFRNHHQLSLLDMGVGTGNLLFTLLNHLPDQDVMGMGVDNDDTLLTLASLSSQLQQVKVELFHQDGLDPLLVPAVDAVVSDLPVGYYPIDEKAEKFATHNQEGHSFAHHLLIEQSLNTLKPGGVGVFIVPAGLFQTPAGLPLVKYIQQIGYLQALLNLPQGLFGNTQARKAILLVQKQGCDAQQASQVLLGDFPEIKNQDEFAEFVHELEAFLVANVVVK</sequence>
<dbReference type="PANTHER" id="PTHR41313">
    <property type="entry name" value="ADENINE-SPECIFIC METHYLTRANSFERASE"/>
    <property type="match status" value="1"/>
</dbReference>
<name>A0A7H9EJY2_9LACO</name>
<evidence type="ECO:0000259" key="2">
    <source>
        <dbReference type="Pfam" id="PF21106"/>
    </source>
</evidence>
<organism evidence="3 4">
    <name type="scientific">Ligilactobacillus saerimneri</name>
    <dbReference type="NCBI Taxonomy" id="228229"/>
    <lineage>
        <taxon>Bacteria</taxon>
        <taxon>Bacillati</taxon>
        <taxon>Bacillota</taxon>
        <taxon>Bacilli</taxon>
        <taxon>Lactobacillales</taxon>
        <taxon>Lactobacillaceae</taxon>
        <taxon>Ligilactobacillus</taxon>
    </lineage>
</organism>
<dbReference type="InterPro" id="IPR048375">
    <property type="entry name" value="YtxK-like_N"/>
</dbReference>
<dbReference type="AlphaFoldDB" id="A0A7H9EJY2"/>
<dbReference type="EMBL" id="CP047418">
    <property type="protein sequence ID" value="QLL77572.1"/>
    <property type="molecule type" value="Genomic_DNA"/>
</dbReference>